<gene>
    <name evidence="2" type="ORF">AsAng_0002210</name>
</gene>
<accession>A0A915VMI1</accession>
<dbReference type="SUPFAM" id="SSF159888">
    <property type="entry name" value="YdhG-like"/>
    <property type="match status" value="1"/>
</dbReference>
<dbReference type="AlphaFoldDB" id="A0A915VMI1"/>
<sequence>MMQNVKFDSLDEFFDFLPEQERMIVRYLRRIVLECIPDCTEKLSYNVPYFKRHTNICFIWPAAVFWGKKQSYEGVRLGFTNGHLMYDDINYLEKGTRKYVYWRDFKTLEEIDLDILRAYLYDAVRVDEEKLALKKQKKQ</sequence>
<organism evidence="2 3">
    <name type="scientific">Aureispira anguillae</name>
    <dbReference type="NCBI Taxonomy" id="2864201"/>
    <lineage>
        <taxon>Bacteria</taxon>
        <taxon>Pseudomonadati</taxon>
        <taxon>Bacteroidota</taxon>
        <taxon>Saprospiria</taxon>
        <taxon>Saprospirales</taxon>
        <taxon>Saprospiraceae</taxon>
        <taxon>Aureispira</taxon>
    </lineage>
</organism>
<dbReference type="EMBL" id="AP026867">
    <property type="protein sequence ID" value="BDS09520.1"/>
    <property type="molecule type" value="Genomic_DNA"/>
</dbReference>
<proteinExistence type="predicted"/>
<dbReference type="Proteomes" id="UP001060919">
    <property type="component" value="Chromosome"/>
</dbReference>
<evidence type="ECO:0000313" key="2">
    <source>
        <dbReference type="EMBL" id="BDS09520.1"/>
    </source>
</evidence>
<dbReference type="Gene3D" id="3.90.1150.200">
    <property type="match status" value="1"/>
</dbReference>
<evidence type="ECO:0000313" key="3">
    <source>
        <dbReference type="Proteomes" id="UP001060919"/>
    </source>
</evidence>
<dbReference type="Pfam" id="PF08818">
    <property type="entry name" value="DUF1801"/>
    <property type="match status" value="1"/>
</dbReference>
<feature type="domain" description="YdhG-like" evidence="1">
    <location>
        <begin position="22"/>
        <end position="124"/>
    </location>
</feature>
<reference evidence="2" key="1">
    <citation type="submission" date="2022-09" db="EMBL/GenBank/DDBJ databases">
        <title>Aureispira anguillicida sp. nov., isolated from Leptocephalus of Japanese eel Anguilla japonica.</title>
        <authorList>
            <person name="Yuasa K."/>
            <person name="Mekata T."/>
            <person name="Ikunari K."/>
        </authorList>
    </citation>
    <scope>NUCLEOTIDE SEQUENCE</scope>
    <source>
        <strain evidence="2">EL160426</strain>
    </source>
</reference>
<dbReference type="KEGG" id="aup:AsAng_0002210"/>
<evidence type="ECO:0000259" key="1">
    <source>
        <dbReference type="Pfam" id="PF08818"/>
    </source>
</evidence>
<name>A0A915VMI1_9BACT</name>
<dbReference type="InterPro" id="IPR014922">
    <property type="entry name" value="YdhG-like"/>
</dbReference>
<keyword evidence="3" id="KW-1185">Reference proteome</keyword>
<dbReference type="RefSeq" id="WP_264790903.1">
    <property type="nucleotide sequence ID" value="NZ_AP026867.1"/>
</dbReference>
<protein>
    <submittedName>
        <fullName evidence="2">DUF1801 domain-containing protein</fullName>
    </submittedName>
</protein>